<feature type="chain" id="PRO_5020221473" evidence="2">
    <location>
        <begin position="30"/>
        <end position="461"/>
    </location>
</feature>
<evidence type="ECO:0000259" key="3">
    <source>
        <dbReference type="Pfam" id="PF19403"/>
    </source>
</evidence>
<feature type="domain" description="SpaA-like prealbumin fold" evidence="3">
    <location>
        <begin position="278"/>
        <end position="349"/>
    </location>
</feature>
<dbReference type="Proteomes" id="UP000294558">
    <property type="component" value="Unassembled WGS sequence"/>
</dbReference>
<dbReference type="RefSeq" id="WP_133867732.1">
    <property type="nucleotide sequence ID" value="NZ_SOAU01000001.1"/>
</dbReference>
<dbReference type="NCBIfam" id="TIGR01167">
    <property type="entry name" value="LPXTG_anchor"/>
    <property type="match status" value="1"/>
</dbReference>
<keyword evidence="1" id="KW-1133">Transmembrane helix</keyword>
<keyword evidence="1" id="KW-0812">Transmembrane</keyword>
<name>A0A4R7HW25_9ACTN</name>
<protein>
    <submittedName>
        <fullName evidence="4">LPXTG-motif cell wall-anchored protein</fullName>
    </submittedName>
</protein>
<evidence type="ECO:0000313" key="4">
    <source>
        <dbReference type="EMBL" id="TDT15267.1"/>
    </source>
</evidence>
<reference evidence="4 5" key="1">
    <citation type="submission" date="2019-03" db="EMBL/GenBank/DDBJ databases">
        <title>Sequencing the genomes of 1000 actinobacteria strains.</title>
        <authorList>
            <person name="Klenk H.-P."/>
        </authorList>
    </citation>
    <scope>NUCLEOTIDE SEQUENCE [LARGE SCALE GENOMIC DNA]</scope>
    <source>
        <strain evidence="4 5">DSM 18936</strain>
    </source>
</reference>
<gene>
    <name evidence="4" type="ORF">BDK89_0833</name>
</gene>
<comment type="caution">
    <text evidence="4">The sequence shown here is derived from an EMBL/GenBank/DDBJ whole genome shotgun (WGS) entry which is preliminary data.</text>
</comment>
<evidence type="ECO:0000256" key="1">
    <source>
        <dbReference type="SAM" id="Phobius"/>
    </source>
</evidence>
<sequence length="461" mass="46897">MRLRSIIAAAGLVAATVTGALAPASSASAGDGWTVLVDVQVYAPDADTVLEGLTLELWDIDGAEPVAVADPQCSTLAASGGGLFAYDLAPTCTAPQTGDYALGVAGLPAGATPTAFCNETSVPNELIPGTDAEFTVDFGVAYVECDLIVVQPAVLIDKEVVDGPSADAPEDFTLEVYDDGGSEVATGTDTSTLSCGQGQPLTNCAVIPLAAGSYQIGETGPDGYVPSNVWCTTFVPDDTILIEAFPTGVGEFTVGDVPEEGAYPFAQCEVTNQYYEGDLVVTKSVTNDDGGLLGPADFTAEIYTEPDGSLVTSAPCMADGSCLDVTLPIGDYRIGEADPQGYTPSVTCTVTREPDGPGPITTNPPATSSSIPNFEAIAGDDAVATVEPFGEVTCEIVNDDPTTTTTTMAPTTTDQDGGANVPTTVAPILPPTGDDNGTMAIIATLLIAIGGALLVARRRIA</sequence>
<keyword evidence="5" id="KW-1185">Reference proteome</keyword>
<evidence type="ECO:0000313" key="5">
    <source>
        <dbReference type="Proteomes" id="UP000294558"/>
    </source>
</evidence>
<dbReference type="EMBL" id="SOAU01000001">
    <property type="protein sequence ID" value="TDT15267.1"/>
    <property type="molecule type" value="Genomic_DNA"/>
</dbReference>
<keyword evidence="2" id="KW-0732">Signal</keyword>
<accession>A0A4R7HW25</accession>
<dbReference type="AlphaFoldDB" id="A0A4R7HW25"/>
<evidence type="ECO:0000256" key="2">
    <source>
        <dbReference type="SAM" id="SignalP"/>
    </source>
</evidence>
<feature type="signal peptide" evidence="2">
    <location>
        <begin position="1"/>
        <end position="29"/>
    </location>
</feature>
<dbReference type="Pfam" id="PF19403">
    <property type="entry name" value="SpaA_2"/>
    <property type="match status" value="2"/>
</dbReference>
<proteinExistence type="predicted"/>
<feature type="transmembrane region" description="Helical" evidence="1">
    <location>
        <begin position="437"/>
        <end position="456"/>
    </location>
</feature>
<keyword evidence="1" id="KW-0472">Membrane</keyword>
<dbReference type="OrthoDB" id="5137684at2"/>
<organism evidence="4 5">
    <name type="scientific">Ilumatobacter fluminis</name>
    <dbReference type="NCBI Taxonomy" id="467091"/>
    <lineage>
        <taxon>Bacteria</taxon>
        <taxon>Bacillati</taxon>
        <taxon>Actinomycetota</taxon>
        <taxon>Acidimicrobiia</taxon>
        <taxon>Acidimicrobiales</taxon>
        <taxon>Ilumatobacteraceae</taxon>
        <taxon>Ilumatobacter</taxon>
    </lineage>
</organism>
<dbReference type="InterPro" id="IPR045826">
    <property type="entry name" value="SpaA_PFL_dom_2"/>
</dbReference>
<feature type="domain" description="SpaA-like prealbumin fold" evidence="3">
    <location>
        <begin position="167"/>
        <end position="233"/>
    </location>
</feature>